<dbReference type="SUPFAM" id="SSF100950">
    <property type="entry name" value="NagB/RpiA/CoA transferase-like"/>
    <property type="match status" value="1"/>
</dbReference>
<keyword evidence="2 4" id="KW-0547">Nucleotide-binding</keyword>
<organism evidence="5 6">
    <name type="scientific">Planococcus kocurii</name>
    <dbReference type="NCBI Taxonomy" id="1374"/>
    <lineage>
        <taxon>Bacteria</taxon>
        <taxon>Bacillati</taxon>
        <taxon>Bacillota</taxon>
        <taxon>Bacilli</taxon>
        <taxon>Bacillales</taxon>
        <taxon>Caryophanaceae</taxon>
        <taxon>Planococcus</taxon>
    </lineage>
</organism>
<dbReference type="PANTHER" id="PTHR23407">
    <property type="entry name" value="ATPASE INHIBITOR/5-FORMYLTETRAHYDROFOLATE CYCLO-LIGASE"/>
    <property type="match status" value="1"/>
</dbReference>
<dbReference type="InterPro" id="IPR037171">
    <property type="entry name" value="NagB/RpiA_transferase-like"/>
</dbReference>
<keyword evidence="4" id="KW-0460">Magnesium</keyword>
<gene>
    <name evidence="5" type="ORF">AUO94_09475</name>
</gene>
<keyword evidence="4" id="KW-0479">Metal-binding</keyword>
<dbReference type="Gene3D" id="3.40.50.10420">
    <property type="entry name" value="NagB/RpiA/CoA transferase-like"/>
    <property type="match status" value="1"/>
</dbReference>
<comment type="similarity">
    <text evidence="1 4">Belongs to the 5-formyltetrahydrofolate cyclo-ligase family.</text>
</comment>
<dbReference type="EC" id="6.3.3.2" evidence="4"/>
<dbReference type="NCBIfam" id="TIGR02727">
    <property type="entry name" value="MTHFS_bact"/>
    <property type="match status" value="1"/>
</dbReference>
<evidence type="ECO:0000256" key="4">
    <source>
        <dbReference type="RuleBase" id="RU361279"/>
    </source>
</evidence>
<reference evidence="5" key="1">
    <citation type="submission" date="2016-01" db="EMBL/GenBank/DDBJ databases">
        <title>Complete genome of Planococcus kocurri type strain.</title>
        <authorList>
            <person name="See-Too W.S."/>
        </authorList>
    </citation>
    <scope>NUCLEOTIDE SEQUENCE [LARGE SCALE GENOMIC DNA]</scope>
    <source>
        <strain evidence="5">ATCC 43650</strain>
    </source>
</reference>
<dbReference type="PANTHER" id="PTHR23407:SF1">
    <property type="entry name" value="5-FORMYLTETRAHYDROFOLATE CYCLO-LIGASE"/>
    <property type="match status" value="1"/>
</dbReference>
<evidence type="ECO:0000256" key="1">
    <source>
        <dbReference type="ARBA" id="ARBA00010638"/>
    </source>
</evidence>
<evidence type="ECO:0000256" key="2">
    <source>
        <dbReference type="ARBA" id="ARBA00022741"/>
    </source>
</evidence>
<dbReference type="InterPro" id="IPR002698">
    <property type="entry name" value="FTHF_cligase"/>
</dbReference>
<dbReference type="PIRSF" id="PIRSF006806">
    <property type="entry name" value="FTHF_cligase"/>
    <property type="match status" value="1"/>
</dbReference>
<accession>A0ABM5WWZ6</accession>
<keyword evidence="6" id="KW-1185">Reference proteome</keyword>
<dbReference type="Pfam" id="PF01812">
    <property type="entry name" value="5-FTHF_cyc-lig"/>
    <property type="match status" value="1"/>
</dbReference>
<evidence type="ECO:0000256" key="3">
    <source>
        <dbReference type="ARBA" id="ARBA00022840"/>
    </source>
</evidence>
<dbReference type="InterPro" id="IPR024185">
    <property type="entry name" value="FTHF_cligase-like_sf"/>
</dbReference>
<comment type="cofactor">
    <cofactor evidence="4">
        <name>Mg(2+)</name>
        <dbReference type="ChEBI" id="CHEBI:18420"/>
    </cofactor>
</comment>
<protein>
    <recommendedName>
        <fullName evidence="4">5-formyltetrahydrofolate cyclo-ligase</fullName>
        <ecNumber evidence="4">6.3.3.2</ecNumber>
    </recommendedName>
</protein>
<dbReference type="RefSeq" id="WP_058385526.1">
    <property type="nucleotide sequence ID" value="NZ_CP013661.2"/>
</dbReference>
<dbReference type="EMBL" id="CP013661">
    <property type="protein sequence ID" value="ALS78867.1"/>
    <property type="molecule type" value="Genomic_DNA"/>
</dbReference>
<evidence type="ECO:0000313" key="5">
    <source>
        <dbReference type="EMBL" id="ALS78867.1"/>
    </source>
</evidence>
<evidence type="ECO:0000313" key="6">
    <source>
        <dbReference type="Proteomes" id="UP000065533"/>
    </source>
</evidence>
<dbReference type="Proteomes" id="UP000065533">
    <property type="component" value="Chromosome"/>
</dbReference>
<keyword evidence="3 4" id="KW-0067">ATP-binding</keyword>
<proteinExistence type="inferred from homology"/>
<name>A0ABM5WWZ6_9BACL</name>
<sequence>MDKRTQRKKVLSLLQEMTTTEYKQKSAIIVDRLLEDPAFLAAQTIGITISAFPEVATWDLIEKCWGRGKRVVVPKCHRVSRTLDFHAIEHKNQLEVVYMNLQEPIVSKTLYIEPKDIDLLIVPGVVFSKEGFRIGFGGGYYDRFLASFSGATCSLAFDCQVAESIPVEPHDLPVQRIFTESKIITPKAVDR</sequence>
<comment type="catalytic activity">
    <reaction evidence="4">
        <text>(6S)-5-formyl-5,6,7,8-tetrahydrofolate + ATP = (6R)-5,10-methenyltetrahydrofolate + ADP + phosphate</text>
        <dbReference type="Rhea" id="RHEA:10488"/>
        <dbReference type="ChEBI" id="CHEBI:30616"/>
        <dbReference type="ChEBI" id="CHEBI:43474"/>
        <dbReference type="ChEBI" id="CHEBI:57455"/>
        <dbReference type="ChEBI" id="CHEBI:57457"/>
        <dbReference type="ChEBI" id="CHEBI:456216"/>
        <dbReference type="EC" id="6.3.3.2"/>
    </reaction>
</comment>